<feature type="chain" id="PRO_5020187995" evidence="1">
    <location>
        <begin position="23"/>
        <end position="327"/>
    </location>
</feature>
<protein>
    <submittedName>
        <fullName evidence="2">Uncharacterized protein</fullName>
    </submittedName>
</protein>
<organism evidence="2 3">
    <name type="scientific">Candidatus Finniella inopinata</name>
    <dbReference type="NCBI Taxonomy" id="1696036"/>
    <lineage>
        <taxon>Bacteria</taxon>
        <taxon>Pseudomonadati</taxon>
        <taxon>Pseudomonadota</taxon>
        <taxon>Alphaproteobacteria</taxon>
        <taxon>Holosporales</taxon>
        <taxon>Candidatus Paracaedibacteraceae</taxon>
        <taxon>Candidatus Finniella</taxon>
    </lineage>
</organism>
<keyword evidence="1" id="KW-0732">Signal</keyword>
<gene>
    <name evidence="2" type="ORF">EQU50_00430</name>
</gene>
<accession>A0A4V2E026</accession>
<sequence length="327" mass="36723">MKFKTLKWIGLALVMTLTTGHAADSEYWREFEAKGIPLMQHIQELSNLEHATDDEIDHTKNALAYFFATGGKYGFREEPATESEYEILVKALAVTTAFHYFKEEQQPILDLVAVRRNYNLRTEDQSIQNHLIHAHAIIGYTISASTFHSCTSELQKQNPNFSWKDIKQDVQKIIVNQTFAIATQVYAGPLASMSSSTKSENDLLSLYINGVTLPLLKKIVSAHDKKAVDAIHQKDIDDIKAVLRLVFPQAAALQTTTTGKRLTKIVFSDGRSLERRADGAIVTSMFGFPLTNTGTFQYGDICLDGRWSDEQLINEMKKIGIAKVLYS</sequence>
<reference evidence="2 3" key="1">
    <citation type="submission" date="2018-10" db="EMBL/GenBank/DDBJ databases">
        <title>An updated phylogeny of the Alphaproteobacteria reveals that the parasitic Rickettsiales and Holosporales have independent origins.</title>
        <authorList>
            <person name="Munoz-Gomez S.A."/>
            <person name="Hess S."/>
            <person name="Burger G."/>
            <person name="Lang B.F."/>
            <person name="Susko E."/>
            <person name="Slamovits C.H."/>
            <person name="Roger A.J."/>
        </authorList>
    </citation>
    <scope>NUCLEOTIDE SEQUENCE [LARGE SCALE GENOMIC DNA]</scope>
    <source>
        <strain evidence="2">HOLO01</strain>
    </source>
</reference>
<name>A0A4V2E026_9PROT</name>
<evidence type="ECO:0000313" key="3">
    <source>
        <dbReference type="Proteomes" id="UP000293550"/>
    </source>
</evidence>
<dbReference type="AlphaFoldDB" id="A0A4V2E026"/>
<keyword evidence="3" id="KW-1185">Reference proteome</keyword>
<comment type="caution">
    <text evidence="2">The sequence shown here is derived from an EMBL/GenBank/DDBJ whole genome shotgun (WGS) entry which is preliminary data.</text>
</comment>
<proteinExistence type="predicted"/>
<dbReference type="RefSeq" id="WP_130153200.1">
    <property type="nucleotide sequence ID" value="NZ_SCFB01000001.1"/>
</dbReference>
<dbReference type="Proteomes" id="UP000293550">
    <property type="component" value="Unassembled WGS sequence"/>
</dbReference>
<dbReference type="EMBL" id="SCFB01000001">
    <property type="protein sequence ID" value="RZI47087.1"/>
    <property type="molecule type" value="Genomic_DNA"/>
</dbReference>
<dbReference type="OrthoDB" id="9762009at2"/>
<evidence type="ECO:0000313" key="2">
    <source>
        <dbReference type="EMBL" id="RZI47087.1"/>
    </source>
</evidence>
<feature type="signal peptide" evidence="1">
    <location>
        <begin position="1"/>
        <end position="22"/>
    </location>
</feature>
<evidence type="ECO:0000256" key="1">
    <source>
        <dbReference type="SAM" id="SignalP"/>
    </source>
</evidence>